<dbReference type="GO" id="GO:0051087">
    <property type="term" value="F:protein-folding chaperone binding"/>
    <property type="evidence" value="ECO:0007669"/>
    <property type="project" value="InterPro"/>
</dbReference>
<dbReference type="PANTHER" id="PTHR13009:SF22">
    <property type="entry name" value="LD43819P"/>
    <property type="match status" value="1"/>
</dbReference>
<dbReference type="PaxDb" id="3055-EDP07303"/>
<dbReference type="OrthoDB" id="567237at2759"/>
<protein>
    <recommendedName>
        <fullName evidence="3">Activator of Hsp90 ATPase AHSA1-like N-terminal domain-containing protein</fullName>
    </recommendedName>
</protein>
<name>A0A2K3DJ31_CHLRE</name>
<feature type="region of interest" description="Disordered" evidence="2">
    <location>
        <begin position="1"/>
        <end position="58"/>
    </location>
</feature>
<dbReference type="GeneID" id="5726406"/>
<organism evidence="4 5">
    <name type="scientific">Chlamydomonas reinhardtii</name>
    <name type="common">Chlamydomonas smithii</name>
    <dbReference type="NCBI Taxonomy" id="3055"/>
    <lineage>
        <taxon>Eukaryota</taxon>
        <taxon>Viridiplantae</taxon>
        <taxon>Chlorophyta</taxon>
        <taxon>core chlorophytes</taxon>
        <taxon>Chlorophyceae</taxon>
        <taxon>CS clade</taxon>
        <taxon>Chlamydomonadales</taxon>
        <taxon>Chlamydomonadaceae</taxon>
        <taxon>Chlamydomonas</taxon>
    </lineage>
</organism>
<evidence type="ECO:0000313" key="5">
    <source>
        <dbReference type="Proteomes" id="UP000006906"/>
    </source>
</evidence>
<evidence type="ECO:0000256" key="2">
    <source>
        <dbReference type="SAM" id="MobiDB-lite"/>
    </source>
</evidence>
<proteinExistence type="inferred from homology"/>
<dbReference type="EMBL" id="CM008968">
    <property type="protein sequence ID" value="PNW80542.1"/>
    <property type="molecule type" value="Genomic_DNA"/>
</dbReference>
<dbReference type="GO" id="GO:0005829">
    <property type="term" value="C:cytosol"/>
    <property type="evidence" value="ECO:0000318"/>
    <property type="project" value="GO_Central"/>
</dbReference>
<dbReference type="FunCoup" id="A0A2K3DJ31">
    <property type="interactions" value="59"/>
</dbReference>
<dbReference type="Gramene" id="PNW80542">
    <property type="protein sequence ID" value="PNW80542"/>
    <property type="gene ID" value="CHLRE_07g321850v5"/>
</dbReference>
<feature type="compositionally biased region" description="Basic and acidic residues" evidence="2">
    <location>
        <begin position="32"/>
        <end position="46"/>
    </location>
</feature>
<dbReference type="PANTHER" id="PTHR13009">
    <property type="entry name" value="HEAT SHOCK PROTEIN 90 HSP90 CO-CHAPERONE AHA-1"/>
    <property type="match status" value="1"/>
</dbReference>
<dbReference type="GO" id="GO:0006457">
    <property type="term" value="P:protein folding"/>
    <property type="evidence" value="ECO:0000318"/>
    <property type="project" value="GO_Central"/>
</dbReference>
<dbReference type="GO" id="GO:0001671">
    <property type="term" value="F:ATPase activator activity"/>
    <property type="evidence" value="ECO:0000318"/>
    <property type="project" value="GO_Central"/>
</dbReference>
<dbReference type="InParanoid" id="A0A2K3DJ31"/>
<dbReference type="Gene3D" id="3.15.10.20">
    <property type="entry name" value="Activator of Hsp90 ATPase Aha1, N-terminal domain"/>
    <property type="match status" value="1"/>
</dbReference>
<dbReference type="SUPFAM" id="SSF103111">
    <property type="entry name" value="Activator of Hsp90 ATPase, Aha1"/>
    <property type="match status" value="1"/>
</dbReference>
<evidence type="ECO:0000313" key="4">
    <source>
        <dbReference type="EMBL" id="PNW80542.1"/>
    </source>
</evidence>
<evidence type="ECO:0000259" key="3">
    <source>
        <dbReference type="SMART" id="SM01000"/>
    </source>
</evidence>
<comment type="similarity">
    <text evidence="1">Belongs to the AHA1 family.</text>
</comment>
<dbReference type="KEGG" id="cre:CHLRE_07g321850v5"/>
<dbReference type="SMART" id="SM01000">
    <property type="entry name" value="Aha1_N"/>
    <property type="match status" value="1"/>
</dbReference>
<accession>A0A2K3DJ31</accession>
<dbReference type="InterPro" id="IPR036338">
    <property type="entry name" value="Aha1"/>
</dbReference>
<evidence type="ECO:0000256" key="1">
    <source>
        <dbReference type="ARBA" id="ARBA00006817"/>
    </source>
</evidence>
<dbReference type="AlphaFoldDB" id="A0A2K3DJ31"/>
<sequence length="197" mass="21034">MSDAAKPADGSKGELSYHYWHGKGGGNAPVPEPKKLTEEEKAELERQAASNGASAWNAAGTFEERNATSWAKGRLGELVKGLEGLAGGDVSVLDLNSCEGEANIFLVRGKKRCGFDFELQLAWKALPAPGAIEIRGHCKVLNFCSDDPDELEVVPEVGHKQPERAADEAAAVKKVKAALTPALCKVLTQLLEELKAK</sequence>
<dbReference type="STRING" id="3055.A0A2K3DJ31"/>
<dbReference type="Proteomes" id="UP000006906">
    <property type="component" value="Chromosome 7"/>
</dbReference>
<feature type="domain" description="Activator of Hsp90 ATPase AHSA1-like N-terminal" evidence="3">
    <location>
        <begin position="64"/>
        <end position="197"/>
    </location>
</feature>
<gene>
    <name evidence="4" type="ORF">CHLRE_07g321850v5</name>
</gene>
<dbReference type="Pfam" id="PF09229">
    <property type="entry name" value="Aha1_N"/>
    <property type="match status" value="1"/>
</dbReference>
<keyword evidence="5" id="KW-1185">Reference proteome</keyword>
<dbReference type="RefSeq" id="XP_001701049.2">
    <property type="nucleotide sequence ID" value="XM_001700997.2"/>
</dbReference>
<dbReference type="InterPro" id="IPR015310">
    <property type="entry name" value="AHSA1-like_N"/>
</dbReference>
<feature type="compositionally biased region" description="Low complexity" evidence="2">
    <location>
        <begin position="48"/>
        <end position="58"/>
    </location>
</feature>
<reference evidence="4 5" key="1">
    <citation type="journal article" date="2007" name="Science">
        <title>The Chlamydomonas genome reveals the evolution of key animal and plant functions.</title>
        <authorList>
            <person name="Merchant S.S."/>
            <person name="Prochnik S.E."/>
            <person name="Vallon O."/>
            <person name="Harris E.H."/>
            <person name="Karpowicz S.J."/>
            <person name="Witman G.B."/>
            <person name="Terry A."/>
            <person name="Salamov A."/>
            <person name="Fritz-Laylin L.K."/>
            <person name="Marechal-Drouard L."/>
            <person name="Marshall W.F."/>
            <person name="Qu L.H."/>
            <person name="Nelson D.R."/>
            <person name="Sanderfoot A.A."/>
            <person name="Spalding M.H."/>
            <person name="Kapitonov V.V."/>
            <person name="Ren Q."/>
            <person name="Ferris P."/>
            <person name="Lindquist E."/>
            <person name="Shapiro H."/>
            <person name="Lucas S.M."/>
            <person name="Grimwood J."/>
            <person name="Schmutz J."/>
            <person name="Cardol P."/>
            <person name="Cerutti H."/>
            <person name="Chanfreau G."/>
            <person name="Chen C.L."/>
            <person name="Cognat V."/>
            <person name="Croft M.T."/>
            <person name="Dent R."/>
            <person name="Dutcher S."/>
            <person name="Fernandez E."/>
            <person name="Fukuzawa H."/>
            <person name="Gonzalez-Ballester D."/>
            <person name="Gonzalez-Halphen D."/>
            <person name="Hallmann A."/>
            <person name="Hanikenne M."/>
            <person name="Hippler M."/>
            <person name="Inwood W."/>
            <person name="Jabbari K."/>
            <person name="Kalanon M."/>
            <person name="Kuras R."/>
            <person name="Lefebvre P.A."/>
            <person name="Lemaire S.D."/>
            <person name="Lobanov A.V."/>
            <person name="Lohr M."/>
            <person name="Manuell A."/>
            <person name="Meier I."/>
            <person name="Mets L."/>
            <person name="Mittag M."/>
            <person name="Mittelmeier T."/>
            <person name="Moroney J.V."/>
            <person name="Moseley J."/>
            <person name="Napoli C."/>
            <person name="Nedelcu A.M."/>
            <person name="Niyogi K."/>
            <person name="Novoselov S.V."/>
            <person name="Paulsen I.T."/>
            <person name="Pazour G."/>
            <person name="Purton S."/>
            <person name="Ral J.P."/>
            <person name="Riano-Pachon D.M."/>
            <person name="Riekhof W."/>
            <person name="Rymarquis L."/>
            <person name="Schroda M."/>
            <person name="Stern D."/>
            <person name="Umen J."/>
            <person name="Willows R."/>
            <person name="Wilson N."/>
            <person name="Zimmer S.L."/>
            <person name="Allmer J."/>
            <person name="Balk J."/>
            <person name="Bisova K."/>
            <person name="Chen C.J."/>
            <person name="Elias M."/>
            <person name="Gendler K."/>
            <person name="Hauser C."/>
            <person name="Lamb M.R."/>
            <person name="Ledford H."/>
            <person name="Long J.C."/>
            <person name="Minagawa J."/>
            <person name="Page M.D."/>
            <person name="Pan J."/>
            <person name="Pootakham W."/>
            <person name="Roje S."/>
            <person name="Rose A."/>
            <person name="Stahlberg E."/>
            <person name="Terauchi A.M."/>
            <person name="Yang P."/>
            <person name="Ball S."/>
            <person name="Bowler C."/>
            <person name="Dieckmann C.L."/>
            <person name="Gladyshev V.N."/>
            <person name="Green P."/>
            <person name="Jorgensen R."/>
            <person name="Mayfield S."/>
            <person name="Mueller-Roeber B."/>
            <person name="Rajamani S."/>
            <person name="Sayre R.T."/>
            <person name="Brokstein P."/>
            <person name="Dubchak I."/>
            <person name="Goodstein D."/>
            <person name="Hornick L."/>
            <person name="Huang Y.W."/>
            <person name="Jhaveri J."/>
            <person name="Luo Y."/>
            <person name="Martinez D."/>
            <person name="Ngau W.C."/>
            <person name="Otillar B."/>
            <person name="Poliakov A."/>
            <person name="Porter A."/>
            <person name="Szajkowski L."/>
            <person name="Werner G."/>
            <person name="Zhou K."/>
            <person name="Grigoriev I.V."/>
            <person name="Rokhsar D.S."/>
            <person name="Grossman A.R."/>
        </authorList>
    </citation>
    <scope>NUCLEOTIDE SEQUENCE [LARGE SCALE GENOMIC DNA]</scope>
    <source>
        <strain evidence="5">CC-503</strain>
    </source>
</reference>